<protein>
    <submittedName>
        <fullName evidence="8">Prolipoprotein diacylglyceryl transferase</fullName>
    </submittedName>
</protein>
<evidence type="ECO:0000313" key="8">
    <source>
        <dbReference type="EMBL" id="QEC66094.1"/>
    </source>
</evidence>
<evidence type="ECO:0000256" key="3">
    <source>
        <dbReference type="ARBA" id="ARBA00022679"/>
    </source>
</evidence>
<evidence type="ECO:0000256" key="5">
    <source>
        <dbReference type="ARBA" id="ARBA00022989"/>
    </source>
</evidence>
<evidence type="ECO:0000256" key="6">
    <source>
        <dbReference type="ARBA" id="ARBA00023136"/>
    </source>
</evidence>
<evidence type="ECO:0000313" key="9">
    <source>
        <dbReference type="Proteomes" id="UP000321533"/>
    </source>
</evidence>
<dbReference type="PANTHER" id="PTHR30589:SF0">
    <property type="entry name" value="PHOSPHATIDYLGLYCEROL--PROLIPOPROTEIN DIACYLGLYCERYL TRANSFERASE"/>
    <property type="match status" value="1"/>
</dbReference>
<dbReference type="EMBL" id="CP042435">
    <property type="protein sequence ID" value="QEC66094.1"/>
    <property type="molecule type" value="Genomic_DNA"/>
</dbReference>
<keyword evidence="5 7" id="KW-1133">Transmembrane helix</keyword>
<feature type="transmembrane region" description="Helical" evidence="7">
    <location>
        <begin position="148"/>
        <end position="167"/>
    </location>
</feature>
<evidence type="ECO:0000256" key="2">
    <source>
        <dbReference type="ARBA" id="ARBA00022475"/>
    </source>
</evidence>
<gene>
    <name evidence="8" type="ORF">FRZ67_01785</name>
</gene>
<comment type="similarity">
    <text evidence="1">Belongs to the Lgt family.</text>
</comment>
<dbReference type="RefSeq" id="WP_147187894.1">
    <property type="nucleotide sequence ID" value="NZ_CP042435.1"/>
</dbReference>
<keyword evidence="2" id="KW-1003">Cell membrane</keyword>
<feature type="transmembrane region" description="Helical" evidence="7">
    <location>
        <begin position="361"/>
        <end position="380"/>
    </location>
</feature>
<feature type="transmembrane region" description="Helical" evidence="7">
    <location>
        <begin position="108"/>
        <end position="127"/>
    </location>
</feature>
<keyword evidence="8" id="KW-0449">Lipoprotein</keyword>
<dbReference type="AlphaFoldDB" id="A0A5B8V3Y5"/>
<dbReference type="Proteomes" id="UP000321533">
    <property type="component" value="Chromosome"/>
</dbReference>
<evidence type="ECO:0000256" key="1">
    <source>
        <dbReference type="ARBA" id="ARBA00007150"/>
    </source>
</evidence>
<proteinExistence type="inferred from homology"/>
<keyword evidence="4 7" id="KW-0812">Transmembrane</keyword>
<dbReference type="InterPro" id="IPR001640">
    <property type="entry name" value="Lgt"/>
</dbReference>
<keyword evidence="3 8" id="KW-0808">Transferase</keyword>
<feature type="transmembrane region" description="Helical" evidence="7">
    <location>
        <begin position="338"/>
        <end position="355"/>
    </location>
</feature>
<evidence type="ECO:0000256" key="7">
    <source>
        <dbReference type="SAM" id="Phobius"/>
    </source>
</evidence>
<dbReference type="Pfam" id="PF01790">
    <property type="entry name" value="LGT"/>
    <property type="match status" value="1"/>
</dbReference>
<accession>A0A5B8V3Y5</accession>
<keyword evidence="9" id="KW-1185">Reference proteome</keyword>
<dbReference type="KEGG" id="pgin:FRZ67_01785"/>
<feature type="transmembrane region" description="Helical" evidence="7">
    <location>
        <begin position="72"/>
        <end position="96"/>
    </location>
</feature>
<evidence type="ECO:0000256" key="4">
    <source>
        <dbReference type="ARBA" id="ARBA00022692"/>
    </source>
</evidence>
<feature type="transmembrane region" description="Helical" evidence="7">
    <location>
        <begin position="401"/>
        <end position="417"/>
    </location>
</feature>
<feature type="transmembrane region" description="Helical" evidence="7">
    <location>
        <begin position="187"/>
        <end position="207"/>
    </location>
</feature>
<dbReference type="OrthoDB" id="871140at2"/>
<feature type="transmembrane region" description="Helical" evidence="7">
    <location>
        <begin position="20"/>
        <end position="42"/>
    </location>
</feature>
<dbReference type="GO" id="GO:0005886">
    <property type="term" value="C:plasma membrane"/>
    <property type="evidence" value="ECO:0007669"/>
    <property type="project" value="InterPro"/>
</dbReference>
<dbReference type="GO" id="GO:0042158">
    <property type="term" value="P:lipoprotein biosynthetic process"/>
    <property type="evidence" value="ECO:0007669"/>
    <property type="project" value="InterPro"/>
</dbReference>
<organism evidence="8 9">
    <name type="scientific">Panacibacter ginsenosidivorans</name>
    <dbReference type="NCBI Taxonomy" id="1813871"/>
    <lineage>
        <taxon>Bacteria</taxon>
        <taxon>Pseudomonadati</taxon>
        <taxon>Bacteroidota</taxon>
        <taxon>Chitinophagia</taxon>
        <taxon>Chitinophagales</taxon>
        <taxon>Chitinophagaceae</taxon>
        <taxon>Panacibacter</taxon>
    </lineage>
</organism>
<dbReference type="PANTHER" id="PTHR30589">
    <property type="entry name" value="PROLIPOPROTEIN DIACYLGLYCERYL TRANSFERASE"/>
    <property type="match status" value="1"/>
</dbReference>
<name>A0A5B8V3Y5_9BACT</name>
<reference evidence="8 9" key="1">
    <citation type="journal article" date="2016" name="Int. J. Syst. Evol. Microbiol.">
        <title>Panacibacter ginsenosidivorans gen. nov., sp. nov., with ginsenoside converting activity isolated from soil of a ginseng field.</title>
        <authorList>
            <person name="Siddiqi M.Z."/>
            <person name="Muhammad Shafi S."/>
            <person name="Choi K.D."/>
            <person name="Im W.T."/>
        </authorList>
    </citation>
    <scope>NUCLEOTIDE SEQUENCE [LARGE SCALE GENOMIC DNA]</scope>
    <source>
        <strain evidence="8 9">Gsoil1550</strain>
    </source>
</reference>
<keyword evidence="6 7" id="KW-0472">Membrane</keyword>
<sequence>MYPNLYYAFKDIFGIDISFLKVVNSFGFFVAIAFLIAAWVLVKELKRRQSLGEFTYTETIITVGKPASPADIFINFFLGFILGFKIIGVMIVEGALDNPQSFIFSSRGSWPAGLALAIFFGALKWWEKNKNKLAKPEERKLRIWPSDRVGDIVIIAAAAGFVGAKIFDNLENWDRFIEDPIGNLISPSGLTFYGGLIVATLALWYYFHKKKISFIKIADAAAPSLMLGYALGRIGCQVAGDGDWGIINSAYLADPFGRVYQAPANQVNEALNNYGSIYQEHGLIGPAEHLSVKAFGGLPDWLFAYNYPHNVNKTGIPLGDCKWGDYCNHLPLPVFPTPFYEIITGLVLFAILWSIRKRIKITGRMFGIYLVLNGMERFFIEKIRVNTKYDIFGFHPTQAELISSLLVISGIILYIYSPRLWPNKKNVPNKVI</sequence>
<dbReference type="GO" id="GO:0008961">
    <property type="term" value="F:phosphatidylglycerol-prolipoprotein diacylglyceryl transferase activity"/>
    <property type="evidence" value="ECO:0007669"/>
    <property type="project" value="InterPro"/>
</dbReference>